<dbReference type="Proteomes" id="UP000250572">
    <property type="component" value="Unassembled WGS sequence"/>
</dbReference>
<dbReference type="InterPro" id="IPR015925">
    <property type="entry name" value="Ryanodine_IP3_receptor"/>
</dbReference>
<dbReference type="Pfam" id="PF06459">
    <property type="entry name" value="RR_TM4-6"/>
    <property type="match status" value="1"/>
</dbReference>
<dbReference type="EMBL" id="NHOQ01002872">
    <property type="protein sequence ID" value="PWA14118.1"/>
    <property type="molecule type" value="Genomic_DNA"/>
</dbReference>
<dbReference type="InterPro" id="IPR009460">
    <property type="entry name" value="Ryanrecept_TM4-6"/>
</dbReference>
<dbReference type="AlphaFoldDB" id="A0A315UQM9"/>
<feature type="domain" description="Ryanodine Receptor TM 4-6" evidence="2">
    <location>
        <begin position="39"/>
        <end position="107"/>
    </location>
</feature>
<evidence type="ECO:0000256" key="1">
    <source>
        <dbReference type="SAM" id="Phobius"/>
    </source>
</evidence>
<dbReference type="GO" id="GO:0006874">
    <property type="term" value="P:intracellular calcium ion homeostasis"/>
    <property type="evidence" value="ECO:0007669"/>
    <property type="project" value="InterPro"/>
</dbReference>
<evidence type="ECO:0000313" key="3">
    <source>
        <dbReference type="EMBL" id="PWA14118.1"/>
    </source>
</evidence>
<protein>
    <recommendedName>
        <fullName evidence="2">Ryanodine Receptor TM 4-6 domain-containing protein</fullName>
    </recommendedName>
</protein>
<keyword evidence="1" id="KW-1133">Transmembrane helix</keyword>
<dbReference type="PANTHER" id="PTHR46399:SF7">
    <property type="entry name" value="RYANODINE RECEPTOR 2"/>
    <property type="match status" value="1"/>
</dbReference>
<dbReference type="GO" id="GO:0030018">
    <property type="term" value="C:Z disc"/>
    <property type="evidence" value="ECO:0007669"/>
    <property type="project" value="TreeGrafter"/>
</dbReference>
<keyword evidence="1" id="KW-0472">Membrane</keyword>
<dbReference type="GO" id="GO:0033017">
    <property type="term" value="C:sarcoplasmic reticulum membrane"/>
    <property type="evidence" value="ECO:0007669"/>
    <property type="project" value="TreeGrafter"/>
</dbReference>
<feature type="transmembrane region" description="Helical" evidence="1">
    <location>
        <begin position="79"/>
        <end position="101"/>
    </location>
</feature>
<dbReference type="GO" id="GO:0006941">
    <property type="term" value="P:striated muscle contraction"/>
    <property type="evidence" value="ECO:0007669"/>
    <property type="project" value="TreeGrafter"/>
</dbReference>
<name>A0A315UQM9_GAMAF</name>
<sequence length="205" mass="23745">MICKHLTWIEAWVSTSSSLVEKKEAVHTSSHADSSVQWDPLLRERLESNDRLSDETGEPLKPVSVRFVLEESSGYMEPMLRILAVLHTVISFFCIIGYYCLKVPLVIFKREKEVARKLEFDGLYITEQPSEDDIKGQWDRLVINTQSFPNNYWDKFVKRKVMDKYGEFYGHDRISELLGLDKAALDFSDAHKKRKPRKDSSLAAV</sequence>
<reference evidence="3 4" key="1">
    <citation type="journal article" date="2018" name="G3 (Bethesda)">
        <title>A High-Quality Reference Genome for the Invasive Mosquitofish Gambusia affinis Using a Chicago Library.</title>
        <authorList>
            <person name="Hoffberg S.L."/>
            <person name="Troendle N.J."/>
            <person name="Glenn T.C."/>
            <person name="Mahmud O."/>
            <person name="Louha S."/>
            <person name="Chalopin D."/>
            <person name="Bennetzen J.L."/>
            <person name="Mauricio R."/>
        </authorList>
    </citation>
    <scope>NUCLEOTIDE SEQUENCE [LARGE SCALE GENOMIC DNA]</scope>
    <source>
        <strain evidence="3">NE01/NJP1002.9</strain>
        <tissue evidence="3">Muscle</tissue>
    </source>
</reference>
<dbReference type="GO" id="GO:0042383">
    <property type="term" value="C:sarcolemma"/>
    <property type="evidence" value="ECO:0007669"/>
    <property type="project" value="TreeGrafter"/>
</dbReference>
<dbReference type="GO" id="GO:0034704">
    <property type="term" value="C:calcium channel complex"/>
    <property type="evidence" value="ECO:0007669"/>
    <property type="project" value="TreeGrafter"/>
</dbReference>
<dbReference type="GO" id="GO:0005219">
    <property type="term" value="F:ryanodine-sensitive calcium-release channel activity"/>
    <property type="evidence" value="ECO:0007669"/>
    <property type="project" value="InterPro"/>
</dbReference>
<evidence type="ECO:0000313" key="4">
    <source>
        <dbReference type="Proteomes" id="UP000250572"/>
    </source>
</evidence>
<gene>
    <name evidence="3" type="ORF">CCH79_00016694</name>
</gene>
<proteinExistence type="predicted"/>
<accession>A0A315UQM9</accession>
<dbReference type="GO" id="GO:0005790">
    <property type="term" value="C:smooth endoplasmic reticulum"/>
    <property type="evidence" value="ECO:0007669"/>
    <property type="project" value="TreeGrafter"/>
</dbReference>
<keyword evidence="4" id="KW-1185">Reference proteome</keyword>
<keyword evidence="1" id="KW-0812">Transmembrane</keyword>
<organism evidence="3 4">
    <name type="scientific">Gambusia affinis</name>
    <name type="common">Western mosquitofish</name>
    <name type="synonym">Heterandria affinis</name>
    <dbReference type="NCBI Taxonomy" id="33528"/>
    <lineage>
        <taxon>Eukaryota</taxon>
        <taxon>Metazoa</taxon>
        <taxon>Chordata</taxon>
        <taxon>Craniata</taxon>
        <taxon>Vertebrata</taxon>
        <taxon>Euteleostomi</taxon>
        <taxon>Actinopterygii</taxon>
        <taxon>Neopterygii</taxon>
        <taxon>Teleostei</taxon>
        <taxon>Neoteleostei</taxon>
        <taxon>Acanthomorphata</taxon>
        <taxon>Ovalentaria</taxon>
        <taxon>Atherinomorphae</taxon>
        <taxon>Cyprinodontiformes</taxon>
        <taxon>Poeciliidae</taxon>
        <taxon>Poeciliinae</taxon>
        <taxon>Gambusia</taxon>
    </lineage>
</organism>
<dbReference type="GO" id="GO:0014808">
    <property type="term" value="P:release of sequestered calcium ion into cytosol by sarcoplasmic reticulum"/>
    <property type="evidence" value="ECO:0007669"/>
    <property type="project" value="TreeGrafter"/>
</dbReference>
<dbReference type="PANTHER" id="PTHR46399">
    <property type="entry name" value="B30.2/SPRY DOMAIN-CONTAINING PROTEIN"/>
    <property type="match status" value="1"/>
</dbReference>
<comment type="caution">
    <text evidence="3">The sequence shown here is derived from an EMBL/GenBank/DDBJ whole genome shotgun (WGS) entry which is preliminary data.</text>
</comment>
<evidence type="ECO:0000259" key="2">
    <source>
        <dbReference type="Pfam" id="PF06459"/>
    </source>
</evidence>